<evidence type="ECO:0000256" key="2">
    <source>
        <dbReference type="ARBA" id="ARBA00006983"/>
    </source>
</evidence>
<comment type="subcellular location">
    <subcellularLocation>
        <location evidence="1">Cell membrane</location>
        <topology evidence="1">Multi-pass membrane protein</topology>
    </subcellularLocation>
</comment>
<reference evidence="12" key="1">
    <citation type="submission" date="2016-05" db="EMBL/GenBank/DDBJ databases">
        <title>Comparative genomics of biotechnologically important yeasts.</title>
        <authorList>
            <consortium name="DOE Joint Genome Institute"/>
            <person name="Riley R."/>
            <person name="Haridas S."/>
            <person name="Wolfe K.H."/>
            <person name="Lopes M.R."/>
            <person name="Hittinger C.T."/>
            <person name="Goker M."/>
            <person name="Salamov A."/>
            <person name="Wisecaver J."/>
            <person name="Long T.M."/>
            <person name="Aerts A.L."/>
            <person name="Barry K."/>
            <person name="Choi C."/>
            <person name="Clum A."/>
            <person name="Coughlan A.Y."/>
            <person name="Deshpande S."/>
            <person name="Douglass A.P."/>
            <person name="Hanson S.J."/>
            <person name="Klenk H.-P."/>
            <person name="Labutti K."/>
            <person name="Lapidus A."/>
            <person name="Lindquist E."/>
            <person name="Lipzen A."/>
            <person name="Meier-Kolthoff J.P."/>
            <person name="Ohm R.A."/>
            <person name="Otillar R.P."/>
            <person name="Pangilinan J."/>
            <person name="Peng Y."/>
            <person name="Rokas A."/>
            <person name="Rosa C.A."/>
            <person name="Scheuner C."/>
            <person name="Sibirny A.A."/>
            <person name="Slot J.C."/>
            <person name="Stielow J.B."/>
            <person name="Sun H."/>
            <person name="Kurtzman C.P."/>
            <person name="Blackwell M."/>
            <person name="Grigoriev I.V."/>
            <person name="Jeffries T.W."/>
        </authorList>
    </citation>
    <scope>NUCLEOTIDE SEQUENCE [LARGE SCALE GENOMIC DNA]</scope>
    <source>
        <strain evidence="12">NRRL Y-2460</strain>
    </source>
</reference>
<dbReference type="InterPro" id="IPR004840">
    <property type="entry name" value="Amino_acid_permease_CS"/>
</dbReference>
<evidence type="ECO:0000256" key="5">
    <source>
        <dbReference type="ARBA" id="ARBA00022692"/>
    </source>
</evidence>
<evidence type="ECO:0000313" key="11">
    <source>
        <dbReference type="EMBL" id="ODV97561.1"/>
    </source>
</evidence>
<evidence type="ECO:0000256" key="3">
    <source>
        <dbReference type="ARBA" id="ARBA00022448"/>
    </source>
</evidence>
<dbReference type="EMBL" id="KV454011">
    <property type="protein sequence ID" value="ODV97561.1"/>
    <property type="molecule type" value="Genomic_DNA"/>
</dbReference>
<feature type="transmembrane region" description="Helical" evidence="9">
    <location>
        <begin position="487"/>
        <end position="510"/>
    </location>
</feature>
<protein>
    <recommendedName>
        <fullName evidence="10">Amino acid permease/ SLC12A domain-containing protein</fullName>
    </recommendedName>
</protein>
<dbReference type="PANTHER" id="PTHR43341">
    <property type="entry name" value="AMINO ACID PERMEASE"/>
    <property type="match status" value="1"/>
</dbReference>
<dbReference type="PANTHER" id="PTHR43341:SF1">
    <property type="entry name" value="GENERAL AMINO-ACID PERMEASE GAP1"/>
    <property type="match status" value="1"/>
</dbReference>
<dbReference type="InterPro" id="IPR004841">
    <property type="entry name" value="AA-permease/SLC12A_dom"/>
</dbReference>
<feature type="transmembrane region" description="Helical" evidence="9">
    <location>
        <begin position="522"/>
        <end position="542"/>
    </location>
</feature>
<dbReference type="Gene3D" id="1.20.1740.10">
    <property type="entry name" value="Amino acid/polyamine transporter I"/>
    <property type="match status" value="1"/>
</dbReference>
<feature type="transmembrane region" description="Helical" evidence="9">
    <location>
        <begin position="313"/>
        <end position="334"/>
    </location>
</feature>
<accession>A0A1E4U0N7</accession>
<feature type="transmembrane region" description="Helical" evidence="9">
    <location>
        <begin position="415"/>
        <end position="435"/>
    </location>
</feature>
<dbReference type="AlphaFoldDB" id="A0A1E4U0N7"/>
<dbReference type="GO" id="GO:0015171">
    <property type="term" value="F:amino acid transmembrane transporter activity"/>
    <property type="evidence" value="ECO:0007669"/>
    <property type="project" value="TreeGrafter"/>
</dbReference>
<dbReference type="Proteomes" id="UP000094236">
    <property type="component" value="Unassembled WGS sequence"/>
</dbReference>
<keyword evidence="8 9" id="KW-0472">Membrane</keyword>
<dbReference type="Pfam" id="PF00324">
    <property type="entry name" value="AA_permease"/>
    <property type="match status" value="1"/>
</dbReference>
<dbReference type="PIRSF" id="PIRSF006060">
    <property type="entry name" value="AA_transporter"/>
    <property type="match status" value="1"/>
</dbReference>
<keyword evidence="6" id="KW-0029">Amino-acid transport</keyword>
<evidence type="ECO:0000256" key="6">
    <source>
        <dbReference type="ARBA" id="ARBA00022970"/>
    </source>
</evidence>
<keyword evidence="3" id="KW-0813">Transport</keyword>
<sequence>MSQENNPKKFETTTKVFEDVSSSAVASNEPSSYEEKKGNIKFKETWKNFADSFKEAERDEEDYSNLTDIEKIARKTANTQLQKSLGNIQLQMIAIGGSIGTGLFVGSGKALANGGPAALLIAWLLIGSMLFVTVHALGELSVKFPVSGSFVTFNTKFISPAWGFAMAWNYALQWLVAFPLELVAASITIDFWGAKVNHAVFIFVFWVLIVALNLFGVEGFGYGEVIFSAIKIITVIGFVFLGVILDFGGSPNHQGYIGGKFWVEPGSFSNGFKGVCTVFLTAAFSFSGTELCCLAACESANPSKSLPKATKQVFWRILLFYVISLTLVGLLVPYNDPRLFGSSKVDASASPFVIAIENAGIKGLPSVMNAVIMISVLSVGNSAIYACSRTLTALSASYAPAFMHLDYVDRKGRPLVSIAIASSFGLIAFISADPVRGHEAFIWMSSLSGLSCILTWMSACISHIRFRRALKVQNRSTDELPFKSQGGVIGSYYGAILNFLVLVANFWVAMFPIGSKPDPKKFFQDYLSIPFVLAFYFAYMIYKKDFRVFIKAKDIDIDSGAREDVEALIEEVHQQEQELRQKSWYIRIYRTWC</sequence>
<keyword evidence="12" id="KW-1185">Reference proteome</keyword>
<evidence type="ECO:0000256" key="8">
    <source>
        <dbReference type="ARBA" id="ARBA00023136"/>
    </source>
</evidence>
<evidence type="ECO:0000256" key="1">
    <source>
        <dbReference type="ARBA" id="ARBA00004651"/>
    </source>
</evidence>
<feature type="transmembrane region" description="Helical" evidence="9">
    <location>
        <begin position="226"/>
        <end position="245"/>
    </location>
</feature>
<keyword evidence="4" id="KW-1003">Cell membrane</keyword>
<keyword evidence="5 9" id="KW-0812">Transmembrane</keyword>
<evidence type="ECO:0000313" key="12">
    <source>
        <dbReference type="Proteomes" id="UP000094236"/>
    </source>
</evidence>
<dbReference type="PROSITE" id="PS00218">
    <property type="entry name" value="AMINO_ACID_PERMEASE_1"/>
    <property type="match status" value="1"/>
</dbReference>
<dbReference type="InterPro" id="IPR004762">
    <property type="entry name" value="Amino_acid_permease_fungi"/>
</dbReference>
<dbReference type="InterPro" id="IPR050524">
    <property type="entry name" value="APC_YAT"/>
</dbReference>
<feature type="transmembrane region" description="Helical" evidence="9">
    <location>
        <begin position="441"/>
        <end position="466"/>
    </location>
</feature>
<keyword evidence="7 9" id="KW-1133">Transmembrane helix</keyword>
<dbReference type="NCBIfam" id="TIGR00913">
    <property type="entry name" value="2A0310"/>
    <property type="match status" value="1"/>
</dbReference>
<dbReference type="GO" id="GO:0005886">
    <property type="term" value="C:plasma membrane"/>
    <property type="evidence" value="ECO:0007669"/>
    <property type="project" value="UniProtKB-SubCell"/>
</dbReference>
<dbReference type="OrthoDB" id="3900342at2759"/>
<dbReference type="STRING" id="669874.A0A1E4U0N7"/>
<proteinExistence type="inferred from homology"/>
<feature type="transmembrane region" description="Helical" evidence="9">
    <location>
        <begin position="171"/>
        <end position="192"/>
    </location>
</feature>
<gene>
    <name evidence="11" type="ORF">PACTADRAFT_38152</name>
</gene>
<feature type="transmembrane region" description="Helical" evidence="9">
    <location>
        <begin position="88"/>
        <end position="105"/>
    </location>
</feature>
<comment type="similarity">
    <text evidence="2">Belongs to the amino acid-polyamine-organocation (APC) superfamily. YAT (TC 2.A.3.10) family.</text>
</comment>
<feature type="domain" description="Amino acid permease/ SLC12A" evidence="10">
    <location>
        <begin position="90"/>
        <end position="550"/>
    </location>
</feature>
<evidence type="ECO:0000256" key="7">
    <source>
        <dbReference type="ARBA" id="ARBA00022989"/>
    </source>
</evidence>
<feature type="transmembrane region" description="Helical" evidence="9">
    <location>
        <begin position="117"/>
        <end position="137"/>
    </location>
</feature>
<feature type="transmembrane region" description="Helical" evidence="9">
    <location>
        <begin position="199"/>
        <end position="220"/>
    </location>
</feature>
<evidence type="ECO:0000259" key="10">
    <source>
        <dbReference type="Pfam" id="PF00324"/>
    </source>
</evidence>
<evidence type="ECO:0000256" key="9">
    <source>
        <dbReference type="SAM" id="Phobius"/>
    </source>
</evidence>
<dbReference type="FunFam" id="1.20.1740.10:FF:000017">
    <property type="entry name" value="Amino acid permease"/>
    <property type="match status" value="1"/>
</dbReference>
<name>A0A1E4U0N7_PACTA</name>
<organism evidence="11 12">
    <name type="scientific">Pachysolen tannophilus NRRL Y-2460</name>
    <dbReference type="NCBI Taxonomy" id="669874"/>
    <lineage>
        <taxon>Eukaryota</taxon>
        <taxon>Fungi</taxon>
        <taxon>Dikarya</taxon>
        <taxon>Ascomycota</taxon>
        <taxon>Saccharomycotina</taxon>
        <taxon>Pichiomycetes</taxon>
        <taxon>Pachysolenaceae</taxon>
        <taxon>Pachysolen</taxon>
    </lineage>
</organism>
<feature type="transmembrane region" description="Helical" evidence="9">
    <location>
        <begin position="370"/>
        <end position="394"/>
    </location>
</feature>
<evidence type="ECO:0000256" key="4">
    <source>
        <dbReference type="ARBA" id="ARBA00022475"/>
    </source>
</evidence>